<dbReference type="PANTHER" id="PTHR46653">
    <property type="entry name" value="SPECIFICITY PROTEIN PHOSPHATASE, PUTATIVE-RELATED"/>
    <property type="match status" value="1"/>
</dbReference>
<dbReference type="Pfam" id="PF00782">
    <property type="entry name" value="DSPc"/>
    <property type="match status" value="1"/>
</dbReference>
<name>A0A2R5GIE9_9STRA</name>
<keyword evidence="4" id="KW-1185">Reference proteome</keyword>
<organism evidence="3 4">
    <name type="scientific">Hondaea fermentalgiana</name>
    <dbReference type="NCBI Taxonomy" id="2315210"/>
    <lineage>
        <taxon>Eukaryota</taxon>
        <taxon>Sar</taxon>
        <taxon>Stramenopiles</taxon>
        <taxon>Bigyra</taxon>
        <taxon>Labyrinthulomycetes</taxon>
        <taxon>Thraustochytrida</taxon>
        <taxon>Thraustochytriidae</taxon>
        <taxon>Hondaea</taxon>
    </lineage>
</organism>
<feature type="region of interest" description="Disordered" evidence="1">
    <location>
        <begin position="256"/>
        <end position="283"/>
    </location>
</feature>
<evidence type="ECO:0000259" key="2">
    <source>
        <dbReference type="PROSITE" id="PS50054"/>
    </source>
</evidence>
<feature type="domain" description="Tyrosine-protein phosphatase" evidence="2">
    <location>
        <begin position="1"/>
        <end position="167"/>
    </location>
</feature>
<protein>
    <submittedName>
        <fullName evidence="3">Dual specificity protein phosphatase</fullName>
    </submittedName>
</protein>
<dbReference type="PANTHER" id="PTHR46653:SF1">
    <property type="entry name" value="SPECIFICITY PROTEIN PHOSPHATASE, PUTATIVE-RELATED"/>
    <property type="match status" value="1"/>
</dbReference>
<dbReference type="SUPFAM" id="SSF52799">
    <property type="entry name" value="(Phosphotyrosine protein) phosphatases II"/>
    <property type="match status" value="1"/>
</dbReference>
<dbReference type="InterPro" id="IPR020422">
    <property type="entry name" value="TYR_PHOSPHATASE_DUAL_dom"/>
</dbReference>
<dbReference type="AlphaFoldDB" id="A0A2R5GIE9"/>
<dbReference type="PROSITE" id="PS50054">
    <property type="entry name" value="TYR_PHOSPHATASE_DUAL"/>
    <property type="match status" value="1"/>
</dbReference>
<dbReference type="InterPro" id="IPR000340">
    <property type="entry name" value="Dual-sp_phosphatase_cat-dom"/>
</dbReference>
<dbReference type="OrthoDB" id="10252009at2759"/>
<evidence type="ECO:0000313" key="3">
    <source>
        <dbReference type="EMBL" id="GBG30667.1"/>
    </source>
</evidence>
<dbReference type="InterPro" id="IPR029021">
    <property type="entry name" value="Prot-tyrosine_phosphatase-like"/>
</dbReference>
<evidence type="ECO:0000313" key="4">
    <source>
        <dbReference type="Proteomes" id="UP000241890"/>
    </source>
</evidence>
<dbReference type="SMART" id="SM00195">
    <property type="entry name" value="DSPc"/>
    <property type="match status" value="1"/>
</dbReference>
<gene>
    <name evidence="3" type="ORF">FCC1311_068872</name>
</gene>
<sequence length="379" mass="42229">MAARVVDGLFVGDALSSMDVNFLVANKITRVINCAALELENRWEALGIEYLSFEWVAEENFDLLAADGMTQAWGQDANEFEVEGCPCVWLGKTCAFIEEALEVGAGVLVHSQDGTNRACSCVLAYLMNVYGWSLHKSMSFLQRKRSDLLPSQKFVKQLQQVSDWLETTYLDAMPHAADWAARKFRSWNVADIDLHMISTRANEELLLHNTYLNSDASESQPHAVWAKAGHDAGNLHPNESSRTTEMPLLFDQQKTLAPVTDSSPHRAKRKSRREAGLACREPKFASESEQSGYVVSEPGKNGSVSRRRRKWVCARASATFSARVTAASSHKKSFEACTTALYIPHEAHICICEPYSRNDTGSVKIHGQKQATVFFNKDC</sequence>
<dbReference type="InParanoid" id="A0A2R5GIE9"/>
<dbReference type="Proteomes" id="UP000241890">
    <property type="component" value="Unassembled WGS sequence"/>
</dbReference>
<evidence type="ECO:0000256" key="1">
    <source>
        <dbReference type="SAM" id="MobiDB-lite"/>
    </source>
</evidence>
<proteinExistence type="predicted"/>
<dbReference type="EMBL" id="BEYU01000081">
    <property type="protein sequence ID" value="GBG30667.1"/>
    <property type="molecule type" value="Genomic_DNA"/>
</dbReference>
<comment type="caution">
    <text evidence="3">The sequence shown here is derived from an EMBL/GenBank/DDBJ whole genome shotgun (WGS) entry which is preliminary data.</text>
</comment>
<dbReference type="CDD" id="cd14498">
    <property type="entry name" value="DSP"/>
    <property type="match status" value="1"/>
</dbReference>
<accession>A0A2R5GIE9</accession>
<reference evidence="3 4" key="1">
    <citation type="submission" date="2017-12" db="EMBL/GenBank/DDBJ databases">
        <title>Sequencing, de novo assembly and annotation of complete genome of a new Thraustochytrid species, strain FCC1311.</title>
        <authorList>
            <person name="Sedici K."/>
            <person name="Godart F."/>
            <person name="Aiese Cigliano R."/>
            <person name="Sanseverino W."/>
            <person name="Barakat M."/>
            <person name="Ortet P."/>
            <person name="Marechal E."/>
            <person name="Cagnac O."/>
            <person name="Amato A."/>
        </authorList>
    </citation>
    <scope>NUCLEOTIDE SEQUENCE [LARGE SCALE GENOMIC DNA]</scope>
</reference>
<dbReference type="Gene3D" id="3.90.190.10">
    <property type="entry name" value="Protein tyrosine phosphatase superfamily"/>
    <property type="match status" value="1"/>
</dbReference>